<accession>A0AAQ3UVS0</accession>
<dbReference type="SUPFAM" id="SSF81383">
    <property type="entry name" value="F-box domain"/>
    <property type="match status" value="1"/>
</dbReference>
<dbReference type="EMBL" id="CP144754">
    <property type="protein sequence ID" value="WVZ97327.1"/>
    <property type="molecule type" value="Genomic_DNA"/>
</dbReference>
<keyword evidence="3" id="KW-1185">Reference proteome</keyword>
<evidence type="ECO:0008006" key="4">
    <source>
        <dbReference type="Google" id="ProtNLM"/>
    </source>
</evidence>
<evidence type="ECO:0000313" key="3">
    <source>
        <dbReference type="Proteomes" id="UP001341281"/>
    </source>
</evidence>
<evidence type="ECO:0000256" key="1">
    <source>
        <dbReference type="SAM" id="MobiDB-lite"/>
    </source>
</evidence>
<sequence length="89" mass="9471">MSKKQRMEDPSSSSRGVGECSSASAQAPTQPLDASLGEDPLPGSEPGGGTHARVPDLRQNLVFELLMRAETRTLASAACVSREWRQLAC</sequence>
<feature type="region of interest" description="Disordered" evidence="1">
    <location>
        <begin position="1"/>
        <end position="55"/>
    </location>
</feature>
<proteinExistence type="predicted"/>
<organism evidence="2 3">
    <name type="scientific">Paspalum notatum var. saurae</name>
    <dbReference type="NCBI Taxonomy" id="547442"/>
    <lineage>
        <taxon>Eukaryota</taxon>
        <taxon>Viridiplantae</taxon>
        <taxon>Streptophyta</taxon>
        <taxon>Embryophyta</taxon>
        <taxon>Tracheophyta</taxon>
        <taxon>Spermatophyta</taxon>
        <taxon>Magnoliopsida</taxon>
        <taxon>Liliopsida</taxon>
        <taxon>Poales</taxon>
        <taxon>Poaceae</taxon>
        <taxon>PACMAD clade</taxon>
        <taxon>Panicoideae</taxon>
        <taxon>Andropogonodae</taxon>
        <taxon>Paspaleae</taxon>
        <taxon>Paspalinae</taxon>
        <taxon>Paspalum</taxon>
    </lineage>
</organism>
<reference evidence="2 3" key="1">
    <citation type="submission" date="2024-02" db="EMBL/GenBank/DDBJ databases">
        <title>High-quality chromosome-scale genome assembly of Pensacola bahiagrass (Paspalum notatum Flugge var. saurae).</title>
        <authorList>
            <person name="Vega J.M."/>
            <person name="Podio M."/>
            <person name="Orjuela J."/>
            <person name="Siena L.A."/>
            <person name="Pessino S.C."/>
            <person name="Combes M.C."/>
            <person name="Mariac C."/>
            <person name="Albertini E."/>
            <person name="Pupilli F."/>
            <person name="Ortiz J.P.A."/>
            <person name="Leblanc O."/>
        </authorList>
    </citation>
    <scope>NUCLEOTIDE SEQUENCE [LARGE SCALE GENOMIC DNA]</scope>
    <source>
        <strain evidence="2">R1</strain>
        <tissue evidence="2">Leaf</tissue>
    </source>
</reference>
<gene>
    <name evidence="2" type="ORF">U9M48_042875</name>
</gene>
<dbReference type="AlphaFoldDB" id="A0AAQ3UVS0"/>
<feature type="compositionally biased region" description="Low complexity" evidence="1">
    <location>
        <begin position="11"/>
        <end position="24"/>
    </location>
</feature>
<dbReference type="InterPro" id="IPR036047">
    <property type="entry name" value="F-box-like_dom_sf"/>
</dbReference>
<name>A0AAQ3UVS0_PASNO</name>
<dbReference type="Proteomes" id="UP001341281">
    <property type="component" value="Chromosome 10"/>
</dbReference>
<evidence type="ECO:0000313" key="2">
    <source>
        <dbReference type="EMBL" id="WVZ97327.1"/>
    </source>
</evidence>
<protein>
    <recommendedName>
        <fullName evidence="4">F-box domain-containing protein</fullName>
    </recommendedName>
</protein>